<keyword evidence="2" id="KW-0472">Membrane</keyword>
<evidence type="ECO:0000313" key="3">
    <source>
        <dbReference type="EMBL" id="CAD9324146.1"/>
    </source>
</evidence>
<keyword evidence="2" id="KW-1133">Transmembrane helix</keyword>
<name>A0A7S2EA04_TRICV</name>
<organism evidence="3">
    <name type="scientific">Trieres chinensis</name>
    <name type="common">Marine centric diatom</name>
    <name type="synonym">Odontella sinensis</name>
    <dbReference type="NCBI Taxonomy" id="1514140"/>
    <lineage>
        <taxon>Eukaryota</taxon>
        <taxon>Sar</taxon>
        <taxon>Stramenopiles</taxon>
        <taxon>Ochrophyta</taxon>
        <taxon>Bacillariophyta</taxon>
        <taxon>Mediophyceae</taxon>
        <taxon>Biddulphiophycidae</taxon>
        <taxon>Eupodiscales</taxon>
        <taxon>Parodontellaceae</taxon>
        <taxon>Trieres</taxon>
    </lineage>
</organism>
<evidence type="ECO:0000256" key="2">
    <source>
        <dbReference type="SAM" id="Phobius"/>
    </source>
</evidence>
<feature type="compositionally biased region" description="Polar residues" evidence="1">
    <location>
        <begin position="24"/>
        <end position="37"/>
    </location>
</feature>
<feature type="transmembrane region" description="Helical" evidence="2">
    <location>
        <begin position="103"/>
        <end position="124"/>
    </location>
</feature>
<protein>
    <submittedName>
        <fullName evidence="3">Uncharacterized protein</fullName>
    </submittedName>
</protein>
<evidence type="ECO:0000256" key="1">
    <source>
        <dbReference type="SAM" id="MobiDB-lite"/>
    </source>
</evidence>
<accession>A0A7S2EA04</accession>
<feature type="transmembrane region" description="Helical" evidence="2">
    <location>
        <begin position="44"/>
        <end position="65"/>
    </location>
</feature>
<feature type="region of interest" description="Disordered" evidence="1">
    <location>
        <begin position="1"/>
        <end position="38"/>
    </location>
</feature>
<gene>
    <name evidence="3" type="ORF">OSIN01602_LOCUS2711</name>
</gene>
<reference evidence="3" key="1">
    <citation type="submission" date="2021-01" db="EMBL/GenBank/DDBJ databases">
        <authorList>
            <person name="Corre E."/>
            <person name="Pelletier E."/>
            <person name="Niang G."/>
            <person name="Scheremetjew M."/>
            <person name="Finn R."/>
            <person name="Kale V."/>
            <person name="Holt S."/>
            <person name="Cochrane G."/>
            <person name="Meng A."/>
            <person name="Brown T."/>
            <person name="Cohen L."/>
        </authorList>
    </citation>
    <scope>NUCLEOTIDE SEQUENCE</scope>
    <source>
        <strain evidence="3">Grunow 1884</strain>
    </source>
</reference>
<proteinExistence type="predicted"/>
<sequence>MTLEEERDTANATDTFGDEEKAASTGNEDNPPSSPTQKNRRRKIIFLAPAVIFSSLFVISFAVQFNDSNYAAAWLAFYALHAVLAISVLIFSCANRLPAHARLVLGGAAALLVWSIHMIVITSVDLARTEHGGEVKGGDINSATEREEKAFEVGGSTLGMVSAAYAMFLVKVGV</sequence>
<keyword evidence="2" id="KW-0812">Transmembrane</keyword>
<feature type="transmembrane region" description="Helical" evidence="2">
    <location>
        <begin position="71"/>
        <end position="91"/>
    </location>
</feature>
<dbReference type="EMBL" id="HBGO01004808">
    <property type="protein sequence ID" value="CAD9324146.1"/>
    <property type="molecule type" value="Transcribed_RNA"/>
</dbReference>
<dbReference type="AlphaFoldDB" id="A0A7S2EA04"/>